<organism evidence="16">
    <name type="scientific">Haptolina brevifila</name>
    <dbReference type="NCBI Taxonomy" id="156173"/>
    <lineage>
        <taxon>Eukaryota</taxon>
        <taxon>Haptista</taxon>
        <taxon>Haptophyta</taxon>
        <taxon>Prymnesiophyceae</taxon>
        <taxon>Prymnesiales</taxon>
        <taxon>Prymnesiaceae</taxon>
        <taxon>Haptolina</taxon>
    </lineage>
</organism>
<evidence type="ECO:0000256" key="4">
    <source>
        <dbReference type="ARBA" id="ARBA00013122"/>
    </source>
</evidence>
<evidence type="ECO:0000256" key="5">
    <source>
        <dbReference type="ARBA" id="ARBA00022516"/>
    </source>
</evidence>
<comment type="pathway">
    <text evidence="2">Lipid metabolism; fatty acid biosynthesis.</text>
</comment>
<evidence type="ECO:0000256" key="2">
    <source>
        <dbReference type="ARBA" id="ARBA00005194"/>
    </source>
</evidence>
<comment type="similarity">
    <text evidence="3">Belongs to the very long-chain fatty acids dehydratase HACD family.</text>
</comment>
<evidence type="ECO:0000256" key="6">
    <source>
        <dbReference type="ARBA" id="ARBA00022692"/>
    </source>
</evidence>
<dbReference type="EMBL" id="HBGU01059617">
    <property type="protein sequence ID" value="CAD9513342.1"/>
    <property type="molecule type" value="Transcribed_RNA"/>
</dbReference>
<feature type="transmembrane region" description="Helical" evidence="15">
    <location>
        <begin position="131"/>
        <end position="156"/>
    </location>
</feature>
<accession>A0A7S2N0H3</accession>
<evidence type="ECO:0000256" key="15">
    <source>
        <dbReference type="SAM" id="Phobius"/>
    </source>
</evidence>
<proteinExistence type="inferred from homology"/>
<feature type="transmembrane region" description="Helical" evidence="15">
    <location>
        <begin position="54"/>
        <end position="76"/>
    </location>
</feature>
<dbReference type="Pfam" id="PF04387">
    <property type="entry name" value="PTPLA"/>
    <property type="match status" value="1"/>
</dbReference>
<name>A0A7S2N0H3_9EUKA</name>
<keyword evidence="6 15" id="KW-0812">Transmembrane</keyword>
<dbReference type="GO" id="GO:0102158">
    <property type="term" value="F:very-long-chain (3R)-3-hydroxyacyl-CoA dehydratase activity"/>
    <property type="evidence" value="ECO:0007669"/>
    <property type="project" value="UniProtKB-EC"/>
</dbReference>
<dbReference type="EC" id="4.2.1.134" evidence="4"/>
<dbReference type="GO" id="GO:0030148">
    <property type="term" value="P:sphingolipid biosynthetic process"/>
    <property type="evidence" value="ECO:0007669"/>
    <property type="project" value="TreeGrafter"/>
</dbReference>
<dbReference type="UniPathway" id="UPA00094"/>
<dbReference type="GO" id="GO:0005789">
    <property type="term" value="C:endoplasmic reticulum membrane"/>
    <property type="evidence" value="ECO:0007669"/>
    <property type="project" value="TreeGrafter"/>
</dbReference>
<comment type="catalytic activity">
    <reaction evidence="13">
        <text>a very-long-chain (3R)-3-hydroxyacyl-CoA = a very-long-chain (2E)-enoyl-CoA + H2O</text>
        <dbReference type="Rhea" id="RHEA:45812"/>
        <dbReference type="ChEBI" id="CHEBI:15377"/>
        <dbReference type="ChEBI" id="CHEBI:83728"/>
        <dbReference type="ChEBI" id="CHEBI:85440"/>
        <dbReference type="EC" id="4.2.1.134"/>
    </reaction>
</comment>
<evidence type="ECO:0000256" key="12">
    <source>
        <dbReference type="ARBA" id="ARBA00023239"/>
    </source>
</evidence>
<feature type="region of interest" description="Disordered" evidence="14">
    <location>
        <begin position="212"/>
        <end position="235"/>
    </location>
</feature>
<keyword evidence="7" id="KW-0276">Fatty acid metabolism</keyword>
<evidence type="ECO:0000256" key="1">
    <source>
        <dbReference type="ARBA" id="ARBA00004141"/>
    </source>
</evidence>
<evidence type="ECO:0000256" key="14">
    <source>
        <dbReference type="SAM" id="MobiDB-lite"/>
    </source>
</evidence>
<dbReference type="GO" id="GO:0042761">
    <property type="term" value="P:very long-chain fatty acid biosynthetic process"/>
    <property type="evidence" value="ECO:0007669"/>
    <property type="project" value="TreeGrafter"/>
</dbReference>
<protein>
    <recommendedName>
        <fullName evidence="4">very-long-chain (3R)-3-hydroxyacyl-CoA dehydratase</fullName>
        <ecNumber evidence="4">4.2.1.134</ecNumber>
    </recommendedName>
</protein>
<evidence type="ECO:0000256" key="10">
    <source>
        <dbReference type="ARBA" id="ARBA00023136"/>
    </source>
</evidence>
<keyword evidence="12" id="KW-0456">Lyase</keyword>
<dbReference type="AlphaFoldDB" id="A0A7S2N0H3"/>
<keyword evidence="10 15" id="KW-0472">Membrane</keyword>
<gene>
    <name evidence="16" type="ORF">CBRE1094_LOCUS32412</name>
</gene>
<keyword evidence="8 15" id="KW-1133">Transmembrane helix</keyword>
<dbReference type="PANTHER" id="PTHR11035">
    <property type="entry name" value="VERY-LONG-CHAIN (3R)-3-HYDROXYACYL-COA DEHYDRATASE"/>
    <property type="match status" value="1"/>
</dbReference>
<sequence length="778" mass="83236">MAFLKNAYLIAYNGGCMVGWGLAFALGVQCLLMTGGDLAKVWDAMGLSVQIAQWAMALDIVHAFTGLVRSPFVTVFMQVMSRLILMVVVLLAPSVTASWHVGMMALSWSLVEVWRYAFYLNGLLSGSTEKVAYPIFWMRYSLFAILYPTGITGEVVTMMNSISEASFATALGGRAPLLVKMCLGLWAPASPFMYMNMVKNRKGAFKKRFAPPPAPPQAPVGAEFPEDGKGGRSTSEAGKKVIAASFAGMGTKEGAEAATKCAAVKNWRFGYNKQIVRLARLGCASPQAAKGSAAAGLKWMYENMVFHSKDQTLTGPFGATVDKVTGSFETGSVKGSGVSSGLVYKIPYDGGWHPTKPQPPAADKVLTGESLKAQAVKWAEGGIIEPDAADALCWTSDYFASGKTLEGAYVVMIGAGSAMGPFSKLLEMGATVVAIDIPGNWGKGGKRPTSSLWKRLCDVAKASPGQLIFPLAKPQAQCLNDNDMHENSGCDLMKQPGEIANWLCTWQATLPSSAKVMIGNYTYLDGDLHVKLALCADYCIQRLRKARPSTGVAFLCTPTDIHVCTSESDAAARANYGMGFGSMGLEKIANVLSGGKFLIKNFDKPVEAGGGKAIKLVDGLSVAQGPNYALAKRMQHWRAQIEFEAGATVSSMVAPSTATISVIHNKTFAWAYGGMPYFKFEIFKQETTNAVMAAMLMHDTLNTKGPKNPANRAKFNIDNSLELFRTQAVHGGLWRSPYKVDSVGEVSALIYFAGIAMPYLLGLTAFGTAAAVYTSGVL</sequence>
<evidence type="ECO:0000313" key="16">
    <source>
        <dbReference type="EMBL" id="CAD9513342.1"/>
    </source>
</evidence>
<evidence type="ECO:0000256" key="13">
    <source>
        <dbReference type="ARBA" id="ARBA00036671"/>
    </source>
</evidence>
<dbReference type="GO" id="GO:0030497">
    <property type="term" value="P:fatty acid elongation"/>
    <property type="evidence" value="ECO:0007669"/>
    <property type="project" value="TreeGrafter"/>
</dbReference>
<feature type="transmembrane region" description="Helical" evidence="15">
    <location>
        <begin position="83"/>
        <end position="111"/>
    </location>
</feature>
<dbReference type="PANTHER" id="PTHR11035:SF3">
    <property type="entry name" value="VERY-LONG-CHAIN (3R)-3-HYDROXYACYL-COA DEHYDRATASE"/>
    <property type="match status" value="1"/>
</dbReference>
<comment type="subcellular location">
    <subcellularLocation>
        <location evidence="1">Membrane</location>
        <topology evidence="1">Multi-pass membrane protein</topology>
    </subcellularLocation>
</comment>
<evidence type="ECO:0000256" key="3">
    <source>
        <dbReference type="ARBA" id="ARBA00007811"/>
    </source>
</evidence>
<keyword evidence="9" id="KW-0443">Lipid metabolism</keyword>
<keyword evidence="5" id="KW-0444">Lipid biosynthesis</keyword>
<evidence type="ECO:0000256" key="11">
    <source>
        <dbReference type="ARBA" id="ARBA00023160"/>
    </source>
</evidence>
<reference evidence="16" key="1">
    <citation type="submission" date="2021-01" db="EMBL/GenBank/DDBJ databases">
        <authorList>
            <person name="Corre E."/>
            <person name="Pelletier E."/>
            <person name="Niang G."/>
            <person name="Scheremetjew M."/>
            <person name="Finn R."/>
            <person name="Kale V."/>
            <person name="Holt S."/>
            <person name="Cochrane G."/>
            <person name="Meng A."/>
            <person name="Brown T."/>
            <person name="Cohen L."/>
        </authorList>
    </citation>
    <scope>NUCLEOTIDE SEQUENCE</scope>
    <source>
        <strain evidence="16">UTEX LB 985</strain>
    </source>
</reference>
<keyword evidence="11" id="KW-0275">Fatty acid biosynthesis</keyword>
<evidence type="ECO:0000256" key="8">
    <source>
        <dbReference type="ARBA" id="ARBA00022989"/>
    </source>
</evidence>
<feature type="transmembrane region" description="Helical" evidence="15">
    <location>
        <begin position="177"/>
        <end position="197"/>
    </location>
</feature>
<evidence type="ECO:0000256" key="7">
    <source>
        <dbReference type="ARBA" id="ARBA00022832"/>
    </source>
</evidence>
<feature type="transmembrane region" description="Helical" evidence="15">
    <location>
        <begin position="7"/>
        <end position="34"/>
    </location>
</feature>
<evidence type="ECO:0000256" key="9">
    <source>
        <dbReference type="ARBA" id="ARBA00023098"/>
    </source>
</evidence>
<feature type="transmembrane region" description="Helical" evidence="15">
    <location>
        <begin position="749"/>
        <end position="773"/>
    </location>
</feature>
<dbReference type="InterPro" id="IPR007482">
    <property type="entry name" value="Tyr_Pase-like_PTPLA"/>
</dbReference>